<comment type="caution">
    <text evidence="2">The sequence shown here is derived from an EMBL/GenBank/DDBJ whole genome shotgun (WGS) entry which is preliminary data.</text>
</comment>
<organism evidence="2 3">
    <name type="scientific">Cafeteria roenbergensis</name>
    <name type="common">Marine flagellate</name>
    <dbReference type="NCBI Taxonomy" id="33653"/>
    <lineage>
        <taxon>Eukaryota</taxon>
        <taxon>Sar</taxon>
        <taxon>Stramenopiles</taxon>
        <taxon>Bigyra</taxon>
        <taxon>Opalozoa</taxon>
        <taxon>Bicosoecida</taxon>
        <taxon>Cafeteriaceae</taxon>
        <taxon>Cafeteria</taxon>
    </lineage>
</organism>
<protein>
    <recommendedName>
        <fullName evidence="4">Saposin A-type domain-containing protein</fullName>
    </recommendedName>
</protein>
<evidence type="ECO:0000313" key="3">
    <source>
        <dbReference type="Proteomes" id="UP000325113"/>
    </source>
</evidence>
<dbReference type="EMBL" id="VLTM01000023">
    <property type="protein sequence ID" value="KAA0163119.1"/>
    <property type="molecule type" value="Genomic_DNA"/>
</dbReference>
<reference evidence="2 3" key="1">
    <citation type="submission" date="2019-07" db="EMBL/GenBank/DDBJ databases">
        <title>Genomes of Cafeteria roenbergensis.</title>
        <authorList>
            <person name="Fischer M.G."/>
            <person name="Hackl T."/>
            <person name="Roman M."/>
        </authorList>
    </citation>
    <scope>NUCLEOTIDE SEQUENCE [LARGE SCALE GENOMIC DNA]</scope>
    <source>
        <strain evidence="2 3">Cflag</strain>
    </source>
</reference>
<dbReference type="Proteomes" id="UP000325113">
    <property type="component" value="Unassembled WGS sequence"/>
</dbReference>
<gene>
    <name evidence="2" type="ORF">FNF31_02942</name>
</gene>
<evidence type="ECO:0008006" key="4">
    <source>
        <dbReference type="Google" id="ProtNLM"/>
    </source>
</evidence>
<sequence>MRVLGALMCAMVAVSIASGVAGAPGASTAGAQGSSPALRGVLSPAQSPLEPWPAAAGLVQTGAKAAASACEICIYVMENKAINQPYLCRGLKDPASQKMCVNTLLSTFWWMDNVVYWVNYGCQRVQDGKPQWVKPCPADAMCSWIKQISADENGSTEFCAERAEYIKPQ</sequence>
<evidence type="ECO:0000313" key="2">
    <source>
        <dbReference type="EMBL" id="KAA0163119.1"/>
    </source>
</evidence>
<dbReference type="AlphaFoldDB" id="A0A5A8DDQ0"/>
<accession>A0A5A8DDQ0</accession>
<proteinExistence type="predicted"/>
<feature type="chain" id="PRO_5022934621" description="Saposin A-type domain-containing protein" evidence="1">
    <location>
        <begin position="23"/>
        <end position="169"/>
    </location>
</feature>
<name>A0A5A8DDQ0_CAFRO</name>
<feature type="signal peptide" evidence="1">
    <location>
        <begin position="1"/>
        <end position="22"/>
    </location>
</feature>
<keyword evidence="1" id="KW-0732">Signal</keyword>
<evidence type="ECO:0000256" key="1">
    <source>
        <dbReference type="SAM" id="SignalP"/>
    </source>
</evidence>